<dbReference type="CDD" id="cd04471">
    <property type="entry name" value="S1_RNase_R"/>
    <property type="match status" value="1"/>
</dbReference>
<comment type="caution">
    <text evidence="11">The sequence shown here is derived from an EMBL/GenBank/DDBJ whole genome shotgun (WGS) entry which is preliminary data.</text>
</comment>
<evidence type="ECO:0000256" key="8">
    <source>
        <dbReference type="HAMAP-Rule" id="MF_01895"/>
    </source>
</evidence>
<dbReference type="PANTHER" id="PTHR23355:SF9">
    <property type="entry name" value="DIS3-LIKE EXONUCLEASE 2"/>
    <property type="match status" value="1"/>
</dbReference>
<organism evidence="11">
    <name type="scientific">Geobacter metallireducens</name>
    <dbReference type="NCBI Taxonomy" id="28232"/>
    <lineage>
        <taxon>Bacteria</taxon>
        <taxon>Pseudomonadati</taxon>
        <taxon>Thermodesulfobacteriota</taxon>
        <taxon>Desulfuromonadia</taxon>
        <taxon>Geobacterales</taxon>
        <taxon>Geobacteraceae</taxon>
        <taxon>Geobacter</taxon>
    </lineage>
</organism>
<dbReference type="EMBL" id="DSOV01000043">
    <property type="protein sequence ID" value="HEN42568.1"/>
    <property type="molecule type" value="Genomic_DNA"/>
</dbReference>
<dbReference type="NCBIfam" id="TIGR02063">
    <property type="entry name" value="RNase_R"/>
    <property type="match status" value="1"/>
</dbReference>
<dbReference type="GO" id="GO:0003723">
    <property type="term" value="F:RNA binding"/>
    <property type="evidence" value="ECO:0007669"/>
    <property type="project" value="UniProtKB-UniRule"/>
</dbReference>
<keyword evidence="4 8" id="KW-0540">Nuclease</keyword>
<reference evidence="11" key="1">
    <citation type="journal article" date="2020" name="mSystems">
        <title>Genome- and Community-Level Interaction Insights into Carbon Utilization and Element Cycling Functions of Hydrothermarchaeota in Hydrothermal Sediment.</title>
        <authorList>
            <person name="Zhou Z."/>
            <person name="Liu Y."/>
            <person name="Xu W."/>
            <person name="Pan J."/>
            <person name="Luo Z.H."/>
            <person name="Li M."/>
        </authorList>
    </citation>
    <scope>NUCLEOTIDE SEQUENCE [LARGE SCALE GENOMIC DNA]</scope>
    <source>
        <strain evidence="11">SpSt-349</strain>
    </source>
</reference>
<dbReference type="SMART" id="SM00357">
    <property type="entry name" value="CSP"/>
    <property type="match status" value="2"/>
</dbReference>
<proteinExistence type="inferred from homology"/>
<dbReference type="PROSITE" id="PS50126">
    <property type="entry name" value="S1"/>
    <property type="match status" value="1"/>
</dbReference>
<dbReference type="Pfam" id="PF17876">
    <property type="entry name" value="CSD2"/>
    <property type="match status" value="1"/>
</dbReference>
<dbReference type="Pfam" id="PF00575">
    <property type="entry name" value="S1"/>
    <property type="match status" value="1"/>
</dbReference>
<dbReference type="EC" id="3.1.13.1" evidence="8"/>
<dbReference type="AlphaFoldDB" id="A0A831XM97"/>
<evidence type="ECO:0000256" key="1">
    <source>
        <dbReference type="ARBA" id="ARBA00001849"/>
    </source>
</evidence>
<dbReference type="Gene3D" id="2.40.50.140">
    <property type="entry name" value="Nucleic acid-binding proteins"/>
    <property type="match status" value="2"/>
</dbReference>
<evidence type="ECO:0000256" key="3">
    <source>
        <dbReference type="ARBA" id="ARBA00022490"/>
    </source>
</evidence>
<dbReference type="InterPro" id="IPR011129">
    <property type="entry name" value="CSD"/>
</dbReference>
<evidence type="ECO:0000256" key="7">
    <source>
        <dbReference type="ARBA" id="ARBA00022884"/>
    </source>
</evidence>
<dbReference type="InterPro" id="IPR011805">
    <property type="entry name" value="RNase_R"/>
</dbReference>
<evidence type="ECO:0000256" key="4">
    <source>
        <dbReference type="ARBA" id="ARBA00022722"/>
    </source>
</evidence>
<dbReference type="PANTHER" id="PTHR23355">
    <property type="entry name" value="RIBONUCLEASE"/>
    <property type="match status" value="1"/>
</dbReference>
<dbReference type="InterPro" id="IPR013223">
    <property type="entry name" value="RNase_B_OB_dom"/>
</dbReference>
<keyword evidence="5 8" id="KW-0378">Hydrolase</keyword>
<dbReference type="Pfam" id="PF00773">
    <property type="entry name" value="RNB"/>
    <property type="match status" value="1"/>
</dbReference>
<keyword evidence="7 8" id="KW-0694">RNA-binding</keyword>
<protein>
    <recommendedName>
        <fullName evidence="8">Ribonuclease R</fullName>
        <shortName evidence="8">RNase R</shortName>
        <ecNumber evidence="8">3.1.13.1</ecNumber>
    </recommendedName>
</protein>
<dbReference type="PROSITE" id="PS01175">
    <property type="entry name" value="RIBONUCLEASE_II"/>
    <property type="match status" value="1"/>
</dbReference>
<sequence>MKRNRETVLAAIRERGGAAPFRELMQAFGVTKGERKSFKDFVDKLVSEGHLVRLKGNSYAPAQGENLVTGRLTCHPDGYGFVIPEGGGDDVYIPARALAGSMHGDTVEVRVETFKAGGKKEGRIVRTVARGQARVVGRFEQLKGFGVVVPDETRISQQIVISREGIGRARGGQVVVAEITAYPTEKRRPEGRIVEILGFPDDPEVEVRTIIAKHDLPFEFPAEVLAEARAVPQALGEKDLKGRTDLRDIVTVTIDGETARDFDDAVAVRKERGGNIRLWVSIADVSHYVKPDTPLDREAYLRGTSVYFPDRCIPMLPEELSNGICSLNPRVERLTLTAEMVFTRSGTMKEASFYPSVIRSDARLTYTVVKKILVDGDAEAIGAHKELVPHLEVMRELAQRLTDKRRKRGSIDFDLPEPQIILDLQGETIDIIQAERNLAHRIIEEFMLAANEAVASHIEAKGIPSLYRVHEPPDPAKLIDFQEFIFNFGFHFRMEGDRVEPAEIQRLLVETEGTPEERMINQVLLRCMKQARYSHENLGHFGLAARCYTHFTSPIRRYPDLVVHRILKGLLAGKMTEKEMARLEATLPETASHTSRRERVAMEAEREIVALKKAQFMREKIGEDFDGYITGVTSFGLFVELVELFVEGMVHVSTMGDDFYRYVEKQHSLVGERSKETYRIGDRVRVTVAAVSIEKKQIEFVLAGLHERRPGAAPPPGLDEYPRIPVAGKRPRVLEERRQQAKGGKKRSGRGGMKEGGKGSGGKGGGGRRRRR</sequence>
<dbReference type="InterPro" id="IPR040476">
    <property type="entry name" value="CSD2"/>
</dbReference>
<evidence type="ECO:0000313" key="11">
    <source>
        <dbReference type="EMBL" id="HEN42568.1"/>
    </source>
</evidence>
<accession>A0A831XM97</accession>
<keyword evidence="3 8" id="KW-0963">Cytoplasm</keyword>
<comment type="catalytic activity">
    <reaction evidence="1 8">
        <text>Exonucleolytic cleavage in the 3'- to 5'-direction to yield nucleoside 5'-phosphates.</text>
        <dbReference type="EC" id="3.1.13.1"/>
    </reaction>
</comment>
<dbReference type="InterPro" id="IPR004476">
    <property type="entry name" value="RNase_II/RNase_R"/>
</dbReference>
<dbReference type="HAMAP" id="MF_01895">
    <property type="entry name" value="RNase_R"/>
    <property type="match status" value="1"/>
</dbReference>
<evidence type="ECO:0000256" key="9">
    <source>
        <dbReference type="SAM" id="MobiDB-lite"/>
    </source>
</evidence>
<dbReference type="SUPFAM" id="SSF50249">
    <property type="entry name" value="Nucleic acid-binding proteins"/>
    <property type="match status" value="4"/>
</dbReference>
<feature type="region of interest" description="Disordered" evidence="9">
    <location>
        <begin position="709"/>
        <end position="772"/>
    </location>
</feature>
<evidence type="ECO:0000256" key="2">
    <source>
        <dbReference type="ARBA" id="ARBA00004496"/>
    </source>
</evidence>
<dbReference type="Pfam" id="PF08206">
    <property type="entry name" value="OB_RNB"/>
    <property type="match status" value="1"/>
</dbReference>
<dbReference type="SMART" id="SM00316">
    <property type="entry name" value="S1"/>
    <property type="match status" value="1"/>
</dbReference>
<dbReference type="NCBIfam" id="TIGR00358">
    <property type="entry name" value="3_prime_RNase"/>
    <property type="match status" value="1"/>
</dbReference>
<dbReference type="GO" id="GO:0006402">
    <property type="term" value="P:mRNA catabolic process"/>
    <property type="evidence" value="ECO:0007669"/>
    <property type="project" value="TreeGrafter"/>
</dbReference>
<evidence type="ECO:0000256" key="6">
    <source>
        <dbReference type="ARBA" id="ARBA00022839"/>
    </source>
</evidence>
<dbReference type="GO" id="GO:0008859">
    <property type="term" value="F:exoribonuclease II activity"/>
    <property type="evidence" value="ECO:0007669"/>
    <property type="project" value="UniProtKB-UniRule"/>
</dbReference>
<evidence type="ECO:0000256" key="5">
    <source>
        <dbReference type="ARBA" id="ARBA00022801"/>
    </source>
</evidence>
<dbReference type="InterPro" id="IPR022966">
    <property type="entry name" value="RNase_II/R_CS"/>
</dbReference>
<keyword evidence="6 8" id="KW-0269">Exonuclease</keyword>
<dbReference type="InterPro" id="IPR012340">
    <property type="entry name" value="NA-bd_OB-fold"/>
</dbReference>
<dbReference type="GO" id="GO:0005829">
    <property type="term" value="C:cytosol"/>
    <property type="evidence" value="ECO:0007669"/>
    <property type="project" value="TreeGrafter"/>
</dbReference>
<evidence type="ECO:0000259" key="10">
    <source>
        <dbReference type="PROSITE" id="PS50126"/>
    </source>
</evidence>
<name>A0A831XM97_GEOME</name>
<comment type="similarity">
    <text evidence="8">Belongs to the RNR ribonuclease family. RNase R subfamily.</text>
</comment>
<comment type="function">
    <text evidence="8">3'-5' exoribonuclease that releases 5'-nucleoside monophosphates and is involved in maturation of structured RNAs.</text>
</comment>
<dbReference type="SMART" id="SM00955">
    <property type="entry name" value="RNB"/>
    <property type="match status" value="1"/>
</dbReference>
<dbReference type="InterPro" id="IPR050180">
    <property type="entry name" value="RNR_Ribonuclease"/>
</dbReference>
<gene>
    <name evidence="8 11" type="primary">rnr</name>
    <name evidence="11" type="ORF">ENQ87_09350</name>
</gene>
<comment type="subcellular location">
    <subcellularLocation>
        <location evidence="2 8">Cytoplasm</location>
    </subcellularLocation>
</comment>
<feature type="domain" description="S1 motif" evidence="10">
    <location>
        <begin position="622"/>
        <end position="703"/>
    </location>
</feature>
<dbReference type="InterPro" id="IPR001900">
    <property type="entry name" value="RNase_II/R"/>
</dbReference>
<dbReference type="InterPro" id="IPR003029">
    <property type="entry name" value="S1_domain"/>
</dbReference>